<dbReference type="AlphaFoldDB" id="A0A2A2M3W5"/>
<name>A0A2A2M3W5_9BILA</name>
<evidence type="ECO:0000256" key="1">
    <source>
        <dbReference type="SAM" id="MobiDB-lite"/>
    </source>
</evidence>
<evidence type="ECO:0000313" key="3">
    <source>
        <dbReference type="Proteomes" id="UP000218231"/>
    </source>
</evidence>
<protein>
    <submittedName>
        <fullName evidence="2">Uncharacterized protein</fullName>
    </submittedName>
</protein>
<accession>A0A2A2M3W5</accession>
<keyword evidence="3" id="KW-1185">Reference proteome</keyword>
<proteinExistence type="predicted"/>
<feature type="region of interest" description="Disordered" evidence="1">
    <location>
        <begin position="235"/>
        <end position="254"/>
    </location>
</feature>
<dbReference type="EMBL" id="LIAE01005837">
    <property type="protein sequence ID" value="PAV92985.1"/>
    <property type="molecule type" value="Genomic_DNA"/>
</dbReference>
<dbReference type="Proteomes" id="UP000218231">
    <property type="component" value="Unassembled WGS sequence"/>
</dbReference>
<gene>
    <name evidence="2" type="ORF">WR25_23884</name>
</gene>
<reference evidence="2 3" key="1">
    <citation type="journal article" date="2017" name="Curr. Biol.">
        <title>Genome architecture and evolution of a unichromosomal asexual nematode.</title>
        <authorList>
            <person name="Fradin H."/>
            <person name="Zegar C."/>
            <person name="Gutwein M."/>
            <person name="Lucas J."/>
            <person name="Kovtun M."/>
            <person name="Corcoran D."/>
            <person name="Baugh L.R."/>
            <person name="Kiontke K."/>
            <person name="Gunsalus K."/>
            <person name="Fitch D.H."/>
            <person name="Piano F."/>
        </authorList>
    </citation>
    <scope>NUCLEOTIDE SEQUENCE [LARGE SCALE GENOMIC DNA]</scope>
    <source>
        <strain evidence="2">PF1309</strain>
    </source>
</reference>
<sequence>MNSCSRSSMGPRARVYCGARLRSAVRKGDAEDHDILGRFADQHRAAGLGGKRVDQIGGGRARGDAFGSLAVGQRAAQFGVEDDPRPFDLDHDLQLPPIVFAADIQRAAAHQRLAGDQGEVEHHLQRGLGQRLRFHPPVELRALIVGKQALDRRLRLARVDLFAEAAGGTKGEAEEFELVGGYACALAEQLKDADAHLGIILVAEQLQPVVERADRRQQVMAQARAEQARKIDRADGHGGMLRPLPSSFRRTPESMDTVGKRWGAASAACVHGFRRSPE</sequence>
<comment type="caution">
    <text evidence="2">The sequence shown here is derived from an EMBL/GenBank/DDBJ whole genome shotgun (WGS) entry which is preliminary data.</text>
</comment>
<evidence type="ECO:0000313" key="2">
    <source>
        <dbReference type="EMBL" id="PAV92985.1"/>
    </source>
</evidence>
<organism evidence="2 3">
    <name type="scientific">Diploscapter pachys</name>
    <dbReference type="NCBI Taxonomy" id="2018661"/>
    <lineage>
        <taxon>Eukaryota</taxon>
        <taxon>Metazoa</taxon>
        <taxon>Ecdysozoa</taxon>
        <taxon>Nematoda</taxon>
        <taxon>Chromadorea</taxon>
        <taxon>Rhabditida</taxon>
        <taxon>Rhabditina</taxon>
        <taxon>Rhabditomorpha</taxon>
        <taxon>Rhabditoidea</taxon>
        <taxon>Rhabditidae</taxon>
        <taxon>Diploscapter</taxon>
    </lineage>
</organism>